<evidence type="ECO:0000259" key="5">
    <source>
        <dbReference type="PROSITE" id="PS51063"/>
    </source>
</evidence>
<dbReference type="RefSeq" id="WP_163493688.1">
    <property type="nucleotide sequence ID" value="NZ_CP048711.1"/>
</dbReference>
<dbReference type="PANTHER" id="PTHR24567">
    <property type="entry name" value="CRP FAMILY TRANSCRIPTIONAL REGULATORY PROTEIN"/>
    <property type="match status" value="1"/>
</dbReference>
<dbReference type="InterPro" id="IPR018490">
    <property type="entry name" value="cNMP-bd_dom_sf"/>
</dbReference>
<evidence type="ECO:0000313" key="6">
    <source>
        <dbReference type="EMBL" id="QIB64438.1"/>
    </source>
</evidence>
<dbReference type="InterPro" id="IPR014710">
    <property type="entry name" value="RmlC-like_jellyroll"/>
</dbReference>
<dbReference type="InterPro" id="IPR036390">
    <property type="entry name" value="WH_DNA-bd_sf"/>
</dbReference>
<dbReference type="Pfam" id="PF00027">
    <property type="entry name" value="cNMP_binding"/>
    <property type="match status" value="1"/>
</dbReference>
<dbReference type="GO" id="GO:0003677">
    <property type="term" value="F:DNA binding"/>
    <property type="evidence" value="ECO:0007669"/>
    <property type="project" value="UniProtKB-KW"/>
</dbReference>
<dbReference type="InterPro" id="IPR012318">
    <property type="entry name" value="HTH_CRP"/>
</dbReference>
<dbReference type="PROSITE" id="PS51063">
    <property type="entry name" value="HTH_CRP_2"/>
    <property type="match status" value="1"/>
</dbReference>
<evidence type="ECO:0000256" key="3">
    <source>
        <dbReference type="ARBA" id="ARBA00023163"/>
    </source>
</evidence>
<gene>
    <name evidence="6" type="ORF">G3T16_02520</name>
</gene>
<dbReference type="AlphaFoldDB" id="A0A6C0TXS3"/>
<feature type="domain" description="Cyclic nucleotide-binding" evidence="4">
    <location>
        <begin position="8"/>
        <end position="110"/>
    </location>
</feature>
<dbReference type="KEGG" id="kim:G3T16_02520"/>
<dbReference type="EMBL" id="CP048711">
    <property type="protein sequence ID" value="QIB64438.1"/>
    <property type="molecule type" value="Genomic_DNA"/>
</dbReference>
<keyword evidence="2" id="KW-0238">DNA-binding</keyword>
<dbReference type="PROSITE" id="PS50042">
    <property type="entry name" value="CNMP_BINDING_3"/>
    <property type="match status" value="1"/>
</dbReference>
<accession>A0A6C0TXS3</accession>
<evidence type="ECO:0000259" key="4">
    <source>
        <dbReference type="PROSITE" id="PS50042"/>
    </source>
</evidence>
<feature type="domain" description="HTH crp-type" evidence="5">
    <location>
        <begin position="142"/>
        <end position="215"/>
    </location>
</feature>
<evidence type="ECO:0000256" key="2">
    <source>
        <dbReference type="ARBA" id="ARBA00023125"/>
    </source>
</evidence>
<keyword evidence="3" id="KW-0804">Transcription</keyword>
<dbReference type="Gene3D" id="2.60.120.10">
    <property type="entry name" value="Jelly Rolls"/>
    <property type="match status" value="1"/>
</dbReference>
<evidence type="ECO:0000313" key="7">
    <source>
        <dbReference type="Proteomes" id="UP000477680"/>
    </source>
</evidence>
<dbReference type="InterPro" id="IPR050397">
    <property type="entry name" value="Env_Response_Regulators"/>
</dbReference>
<dbReference type="PANTHER" id="PTHR24567:SF74">
    <property type="entry name" value="HTH-TYPE TRANSCRIPTIONAL REGULATOR ARCR"/>
    <property type="match status" value="1"/>
</dbReference>
<evidence type="ECO:0000256" key="1">
    <source>
        <dbReference type="ARBA" id="ARBA00023015"/>
    </source>
</evidence>
<dbReference type="Gene3D" id="1.10.10.10">
    <property type="entry name" value="Winged helix-like DNA-binding domain superfamily/Winged helix DNA-binding domain"/>
    <property type="match status" value="1"/>
</dbReference>
<dbReference type="SUPFAM" id="SSF51206">
    <property type="entry name" value="cAMP-binding domain-like"/>
    <property type="match status" value="1"/>
</dbReference>
<dbReference type="Proteomes" id="UP000477680">
    <property type="component" value="Chromosome"/>
</dbReference>
<dbReference type="SUPFAM" id="SSF46785">
    <property type="entry name" value="Winged helix' DNA-binding domain"/>
    <property type="match status" value="1"/>
</dbReference>
<dbReference type="InterPro" id="IPR000595">
    <property type="entry name" value="cNMP-bd_dom"/>
</dbReference>
<organism evidence="6 7">
    <name type="scientific">Kineobactrum salinum</name>
    <dbReference type="NCBI Taxonomy" id="2708301"/>
    <lineage>
        <taxon>Bacteria</taxon>
        <taxon>Pseudomonadati</taxon>
        <taxon>Pseudomonadota</taxon>
        <taxon>Gammaproteobacteria</taxon>
        <taxon>Cellvibrionales</taxon>
        <taxon>Halieaceae</taxon>
        <taxon>Kineobactrum</taxon>
    </lineage>
</organism>
<dbReference type="GO" id="GO:0005829">
    <property type="term" value="C:cytosol"/>
    <property type="evidence" value="ECO:0007669"/>
    <property type="project" value="TreeGrafter"/>
</dbReference>
<sequence length="235" mass="26833">MTLWEQDWIGELPVPVREEVLACMPPRRYANGETIYRAGEAGAELYRVEQGNVRIFNLSQGGKELLYDLFPPRTCFGEATLIDGGGRPHTTQAIGEVILRVMPQEHFERLWQVHPEISWAVARLQTERARRLYAFYEQVSLDTLCRRIARRLCLLARTVGQEREDGIHFDLRITQEDIGCLVAGSRQSVNKVLRQWQAERVIDLAYGSLLIRELSALEQLALPVEEPHGGTLSPR</sequence>
<keyword evidence="7" id="KW-1185">Reference proteome</keyword>
<proteinExistence type="predicted"/>
<keyword evidence="1" id="KW-0805">Transcription regulation</keyword>
<dbReference type="InterPro" id="IPR036388">
    <property type="entry name" value="WH-like_DNA-bd_sf"/>
</dbReference>
<name>A0A6C0TXS3_9GAMM</name>
<protein>
    <submittedName>
        <fullName evidence="6">Crp/Fnr family transcriptional regulator</fullName>
    </submittedName>
</protein>
<dbReference type="Pfam" id="PF13545">
    <property type="entry name" value="HTH_Crp_2"/>
    <property type="match status" value="1"/>
</dbReference>
<dbReference type="GO" id="GO:0003700">
    <property type="term" value="F:DNA-binding transcription factor activity"/>
    <property type="evidence" value="ECO:0007669"/>
    <property type="project" value="TreeGrafter"/>
</dbReference>
<dbReference type="SMART" id="SM00100">
    <property type="entry name" value="cNMP"/>
    <property type="match status" value="1"/>
</dbReference>
<reference evidence="6 7" key="1">
    <citation type="submission" date="2020-02" db="EMBL/GenBank/DDBJ databases">
        <title>Genome sequencing for Kineobactrum sp. M2.</title>
        <authorList>
            <person name="Park S.-J."/>
        </authorList>
    </citation>
    <scope>NUCLEOTIDE SEQUENCE [LARGE SCALE GENOMIC DNA]</scope>
    <source>
        <strain evidence="6 7">M2</strain>
    </source>
</reference>
<dbReference type="CDD" id="cd00038">
    <property type="entry name" value="CAP_ED"/>
    <property type="match status" value="1"/>
</dbReference>